<protein>
    <submittedName>
        <fullName evidence="2">Holin</fullName>
    </submittedName>
</protein>
<feature type="transmembrane region" description="Helical" evidence="1">
    <location>
        <begin position="12"/>
        <end position="32"/>
    </location>
</feature>
<keyword evidence="1" id="KW-0472">Membrane</keyword>
<name>A0A8S5VIF1_9CAUD</name>
<accession>A0A8S5VIF1</accession>
<keyword evidence="1" id="KW-1133">Transmembrane helix</keyword>
<sequence length="134" mass="15245">MNILTGINNVLMLINDHWTEITILIGMALLLYKKIRAYLAKSKEEKMEIALKQAREIILDRVTAAEIDYADWKKAGAIKRAQVLDEIFAAYPILGKITNQEEVIKKLDEYIDEALATLREVIETNTPKPDGSEE</sequence>
<reference evidence="2" key="1">
    <citation type="journal article" date="2021" name="Proc. Natl. Acad. Sci. U.S.A.">
        <title>A Catalog of Tens of Thousands of Viruses from Human Metagenomes Reveals Hidden Associations with Chronic Diseases.</title>
        <authorList>
            <person name="Tisza M.J."/>
            <person name="Buck C.B."/>
        </authorList>
    </citation>
    <scope>NUCLEOTIDE SEQUENCE</scope>
    <source>
        <strain evidence="2">Cthu813</strain>
    </source>
</reference>
<dbReference type="EMBL" id="BK016270">
    <property type="protein sequence ID" value="DAG06379.1"/>
    <property type="molecule type" value="Genomic_DNA"/>
</dbReference>
<keyword evidence="1" id="KW-0812">Transmembrane</keyword>
<evidence type="ECO:0000256" key="1">
    <source>
        <dbReference type="SAM" id="Phobius"/>
    </source>
</evidence>
<organism evidence="2">
    <name type="scientific">Siphoviridae sp. cthu813</name>
    <dbReference type="NCBI Taxonomy" id="2825618"/>
    <lineage>
        <taxon>Viruses</taxon>
        <taxon>Duplodnaviria</taxon>
        <taxon>Heunggongvirae</taxon>
        <taxon>Uroviricota</taxon>
        <taxon>Caudoviricetes</taxon>
    </lineage>
</organism>
<evidence type="ECO:0000313" key="2">
    <source>
        <dbReference type="EMBL" id="DAG06379.1"/>
    </source>
</evidence>
<proteinExistence type="predicted"/>